<dbReference type="GO" id="GO:0004385">
    <property type="term" value="F:GMP kinase activity"/>
    <property type="evidence" value="ECO:0007669"/>
    <property type="project" value="UniProtKB-EC"/>
</dbReference>
<dbReference type="Proteomes" id="UP000294854">
    <property type="component" value="Unassembled WGS sequence"/>
</dbReference>
<keyword evidence="3" id="KW-0808">Transferase</keyword>
<keyword evidence="8" id="KW-1185">Reference proteome</keyword>
<dbReference type="PANTHER" id="PTHR23117:SF13">
    <property type="entry name" value="GUANYLATE KINASE"/>
    <property type="match status" value="1"/>
</dbReference>
<organism evidence="7 8">
    <name type="scientific">Secundilactobacillus malefermentans</name>
    <dbReference type="NCBI Taxonomy" id="176292"/>
    <lineage>
        <taxon>Bacteria</taxon>
        <taxon>Bacillati</taxon>
        <taxon>Bacillota</taxon>
        <taxon>Bacilli</taxon>
        <taxon>Lactobacillales</taxon>
        <taxon>Lactobacillaceae</taxon>
        <taxon>Secundilactobacillus</taxon>
    </lineage>
</organism>
<evidence type="ECO:0000256" key="4">
    <source>
        <dbReference type="ARBA" id="ARBA00022777"/>
    </source>
</evidence>
<dbReference type="Gene3D" id="3.40.50.300">
    <property type="entry name" value="P-loop containing nucleotide triphosphate hydrolases"/>
    <property type="match status" value="1"/>
</dbReference>
<gene>
    <name evidence="7" type="ORF">C5L31_002219</name>
</gene>
<dbReference type="InterPro" id="IPR027417">
    <property type="entry name" value="P-loop_NTPase"/>
</dbReference>
<dbReference type="SMART" id="SM00072">
    <property type="entry name" value="GuKc"/>
    <property type="match status" value="1"/>
</dbReference>
<evidence type="ECO:0000256" key="3">
    <source>
        <dbReference type="ARBA" id="ARBA00022679"/>
    </source>
</evidence>
<evidence type="ECO:0000313" key="8">
    <source>
        <dbReference type="Proteomes" id="UP000294854"/>
    </source>
</evidence>
<evidence type="ECO:0000256" key="2">
    <source>
        <dbReference type="ARBA" id="ARBA00005790"/>
    </source>
</evidence>
<evidence type="ECO:0000313" key="7">
    <source>
        <dbReference type="EMBL" id="TDG71432.1"/>
    </source>
</evidence>
<dbReference type="GO" id="GO:0005829">
    <property type="term" value="C:cytosol"/>
    <property type="evidence" value="ECO:0007669"/>
    <property type="project" value="TreeGrafter"/>
</dbReference>
<comment type="catalytic activity">
    <reaction evidence="5">
        <text>GMP + ATP = GDP + ADP</text>
        <dbReference type="Rhea" id="RHEA:20780"/>
        <dbReference type="ChEBI" id="CHEBI:30616"/>
        <dbReference type="ChEBI" id="CHEBI:58115"/>
        <dbReference type="ChEBI" id="CHEBI:58189"/>
        <dbReference type="ChEBI" id="CHEBI:456216"/>
        <dbReference type="EC" id="2.7.4.8"/>
    </reaction>
</comment>
<evidence type="ECO:0000256" key="1">
    <source>
        <dbReference type="ARBA" id="ARBA00003531"/>
    </source>
</evidence>
<dbReference type="InterPro" id="IPR008144">
    <property type="entry name" value="Guanylate_kin-like_dom"/>
</dbReference>
<dbReference type="PROSITE" id="PS50052">
    <property type="entry name" value="GUANYLATE_KINASE_2"/>
    <property type="match status" value="1"/>
</dbReference>
<dbReference type="STRING" id="1122149.FD44_GL000192"/>
<dbReference type="Pfam" id="PF00625">
    <property type="entry name" value="Guanylate_kin"/>
    <property type="match status" value="1"/>
</dbReference>
<sequence length="188" mass="21544">MRDRIIVITGATGSGKTTVGKYLKDKYAIPKVITHTTRVPRPGEQNEVDYYFESDETFNQRHFLESVKYDGHRYGSSYEALERGWEKSPLLSVVLDTKGAVTYSEKLGEEAVIIFLTVSKDNALQQRIKERGDDPNAIDHRLESDEYQRDMALPKELQGIAHVIVNDKLDKTKLMLDEIIKELRNDLN</sequence>
<dbReference type="AlphaFoldDB" id="A0A4R5NDE6"/>
<dbReference type="OrthoDB" id="1033810at2"/>
<dbReference type="SUPFAM" id="SSF52540">
    <property type="entry name" value="P-loop containing nucleoside triphosphate hydrolases"/>
    <property type="match status" value="1"/>
</dbReference>
<feature type="domain" description="Guanylate kinase-like" evidence="6">
    <location>
        <begin position="3"/>
        <end position="181"/>
    </location>
</feature>
<dbReference type="PANTHER" id="PTHR23117">
    <property type="entry name" value="GUANYLATE KINASE-RELATED"/>
    <property type="match status" value="1"/>
</dbReference>
<dbReference type="EMBL" id="PUFO01000105">
    <property type="protein sequence ID" value="TDG71432.1"/>
    <property type="molecule type" value="Genomic_DNA"/>
</dbReference>
<keyword evidence="4" id="KW-0418">Kinase</keyword>
<protein>
    <recommendedName>
        <fullName evidence="6">Guanylate kinase-like domain-containing protein</fullName>
    </recommendedName>
</protein>
<comment type="function">
    <text evidence="1">Essential for recycling GMP and indirectly, cGMP.</text>
</comment>
<accession>A0A4R5NDE6</accession>
<proteinExistence type="inferred from homology"/>
<evidence type="ECO:0000259" key="6">
    <source>
        <dbReference type="PROSITE" id="PS50052"/>
    </source>
</evidence>
<dbReference type="InterPro" id="IPR008145">
    <property type="entry name" value="GK/Ca_channel_bsu"/>
</dbReference>
<name>A0A4R5NDE6_9LACO</name>
<reference evidence="7 8" key="1">
    <citation type="journal article" date="2019" name="Appl. Microbiol. Biotechnol.">
        <title>Uncovering carbohydrate metabolism through a genotype-phenotype association study of 56 lactic acid bacteria genomes.</title>
        <authorList>
            <person name="Buron-Moles G."/>
            <person name="Chailyan A."/>
            <person name="Dolejs I."/>
            <person name="Forster J."/>
            <person name="Miks M.H."/>
        </authorList>
    </citation>
    <scope>NUCLEOTIDE SEQUENCE [LARGE SCALE GENOMIC DNA]</scope>
    <source>
        <strain evidence="7 8">ATCC 49373</strain>
    </source>
</reference>
<dbReference type="RefSeq" id="WP_010619476.1">
    <property type="nucleotide sequence ID" value="NZ_CP042371.1"/>
</dbReference>
<comment type="caution">
    <text evidence="7">The sequence shown here is derived from an EMBL/GenBank/DDBJ whole genome shotgun (WGS) entry which is preliminary data.</text>
</comment>
<evidence type="ECO:0000256" key="5">
    <source>
        <dbReference type="ARBA" id="ARBA00048594"/>
    </source>
</evidence>
<comment type="similarity">
    <text evidence="2">Belongs to the guanylate kinase family.</text>
</comment>